<organism evidence="10 11">
    <name type="scientific">Dictyostelium firmibasis</name>
    <dbReference type="NCBI Taxonomy" id="79012"/>
    <lineage>
        <taxon>Eukaryota</taxon>
        <taxon>Amoebozoa</taxon>
        <taxon>Evosea</taxon>
        <taxon>Eumycetozoa</taxon>
        <taxon>Dictyostelia</taxon>
        <taxon>Dictyosteliales</taxon>
        <taxon>Dictyosteliaceae</taxon>
        <taxon>Dictyostelium</taxon>
    </lineage>
</organism>
<dbReference type="PANTHER" id="PTHR18947:SF28">
    <property type="entry name" value="GIRDIN, ISOFORM A"/>
    <property type="match status" value="1"/>
</dbReference>
<keyword evidence="3" id="KW-0963">Cytoplasm</keyword>
<keyword evidence="5 7" id="KW-0175">Coiled coil</keyword>
<feature type="domain" description="Calponin-homology (CH)" evidence="9">
    <location>
        <begin position="1"/>
        <end position="113"/>
    </location>
</feature>
<dbReference type="Pfam" id="PF05622">
    <property type="entry name" value="HOOK"/>
    <property type="match status" value="1"/>
</dbReference>
<dbReference type="Pfam" id="PF19047">
    <property type="entry name" value="HOOK_N"/>
    <property type="match status" value="1"/>
</dbReference>
<dbReference type="GO" id="GO:0005737">
    <property type="term" value="C:cytoplasm"/>
    <property type="evidence" value="ECO:0007669"/>
    <property type="project" value="TreeGrafter"/>
</dbReference>
<evidence type="ECO:0000256" key="4">
    <source>
        <dbReference type="ARBA" id="ARBA00022701"/>
    </source>
</evidence>
<feature type="compositionally biased region" description="Low complexity" evidence="8">
    <location>
        <begin position="164"/>
        <end position="198"/>
    </location>
</feature>
<evidence type="ECO:0000256" key="7">
    <source>
        <dbReference type="SAM" id="Coils"/>
    </source>
</evidence>
<proteinExistence type="inferred from homology"/>
<dbReference type="GO" id="GO:0008017">
    <property type="term" value="F:microtubule binding"/>
    <property type="evidence" value="ECO:0007669"/>
    <property type="project" value="InterPro"/>
</dbReference>
<dbReference type="EMBL" id="JAVFKY010000003">
    <property type="protein sequence ID" value="KAK5578944.1"/>
    <property type="molecule type" value="Genomic_DNA"/>
</dbReference>
<dbReference type="Proteomes" id="UP001344447">
    <property type="component" value="Unassembled WGS sequence"/>
</dbReference>
<keyword evidence="11" id="KW-1185">Reference proteome</keyword>
<evidence type="ECO:0000313" key="10">
    <source>
        <dbReference type="EMBL" id="KAK5578944.1"/>
    </source>
</evidence>
<sequence length="719" mass="82615">MIETSFLKWINSFQDLSSPIEDLKELSNGTIFNEICCQIAPKYFDIDSLRKDGLDNWIFREENIKNIVERVDEFYKEEMGLSDQTLSINCEEIANENVDEIILLIEAILGMAMESENNESVIENILSLDQDTQNDLMLVVAKIQESHKTNTVDNSKSFDKDESNLSQSPSQNSSNIDGNNNINKNSSNNNNNNSNNNSSREEIINLQNEIERIKREKQDIQNDLDESNIQLSNVTMDRDRITQDKQKTEEVCSSLHESIIGLQKQLDETMAQTTTMNALNDETYKTEINDLHMQVESKEKQLSELKKKVDEANRLANENRSLRDEIDILREKAANAEATEEKLKKHQKKIEEIGDLKKKIKELEDQNDSYIQQTLDLEEQLSKNNTYRTQADSSKQQVSSLKIELAKLELSLKSAKEDRDKLTESLSTVELERDSLQSQVTNLRSTIDNQQQDYETKFIDLQSSISLNSGGGGGLGDEVVDGSTKERIARLERDNKRLKEFAEKASELENQLEDANQSKELMTIQIKQLEEQKQQSTSNNSNNMVDSSELEALKQQLKEKEKEISTLKRKLEESNLSLDENRKQLVELSQRPTTQSPGDIEKLENYDNLLKENDGLEGRLRAARNIIKDLREKHKSYSNQETQLATKDEVISKLESLVKKKTDINEDLRKQLEEGREESQREISLMLSAFLKIGLEMEQVKIQNISKEPRSFLNKKRGD</sequence>
<evidence type="ECO:0000256" key="2">
    <source>
        <dbReference type="ARBA" id="ARBA00006946"/>
    </source>
</evidence>
<comment type="caution">
    <text evidence="10">The sequence shown here is derived from an EMBL/GenBank/DDBJ whole genome shotgun (WGS) entry which is preliminary data.</text>
</comment>
<gene>
    <name evidence="10" type="ORF">RB653_008619</name>
</gene>
<evidence type="ECO:0000256" key="5">
    <source>
        <dbReference type="ARBA" id="ARBA00023054"/>
    </source>
</evidence>
<feature type="region of interest" description="Disordered" evidence="8">
    <location>
        <begin position="149"/>
        <end position="199"/>
    </location>
</feature>
<dbReference type="InterPro" id="IPR001715">
    <property type="entry name" value="CH_dom"/>
</dbReference>
<dbReference type="GO" id="GO:0030705">
    <property type="term" value="P:cytoskeleton-dependent intracellular transport"/>
    <property type="evidence" value="ECO:0007669"/>
    <property type="project" value="InterPro"/>
</dbReference>
<feature type="coiled-coil region" evidence="7">
    <location>
        <begin position="488"/>
        <end position="678"/>
    </location>
</feature>
<accession>A0AAN7YPG3</accession>
<keyword evidence="6" id="KW-0206">Cytoskeleton</keyword>
<evidence type="ECO:0000256" key="8">
    <source>
        <dbReference type="SAM" id="MobiDB-lite"/>
    </source>
</evidence>
<evidence type="ECO:0000313" key="11">
    <source>
        <dbReference type="Proteomes" id="UP001344447"/>
    </source>
</evidence>
<dbReference type="InterPro" id="IPR036872">
    <property type="entry name" value="CH_dom_sf"/>
</dbReference>
<evidence type="ECO:0000256" key="3">
    <source>
        <dbReference type="ARBA" id="ARBA00022490"/>
    </source>
</evidence>
<feature type="coiled-coil region" evidence="7">
    <location>
        <begin position="288"/>
        <end position="453"/>
    </location>
</feature>
<evidence type="ECO:0000259" key="9">
    <source>
        <dbReference type="PROSITE" id="PS50021"/>
    </source>
</evidence>
<dbReference type="CDD" id="cd22211">
    <property type="entry name" value="HkD_SF"/>
    <property type="match status" value="1"/>
</dbReference>
<comment type="subcellular location">
    <subcellularLocation>
        <location evidence="1">Cytoplasm</location>
        <location evidence="1">Cytoskeleton</location>
    </subcellularLocation>
</comment>
<dbReference type="PROSITE" id="PS50021">
    <property type="entry name" value="CH"/>
    <property type="match status" value="1"/>
</dbReference>
<keyword evidence="4" id="KW-0493">Microtubule</keyword>
<dbReference type="AlphaFoldDB" id="A0AAN7YPG3"/>
<dbReference type="InterPro" id="IPR008636">
    <property type="entry name" value="Hook_C"/>
</dbReference>
<dbReference type="GO" id="GO:0005874">
    <property type="term" value="C:microtubule"/>
    <property type="evidence" value="ECO:0007669"/>
    <property type="project" value="UniProtKB-KW"/>
</dbReference>
<dbReference type="PANTHER" id="PTHR18947">
    <property type="entry name" value="HOOK PROTEINS"/>
    <property type="match status" value="1"/>
</dbReference>
<dbReference type="GO" id="GO:0005815">
    <property type="term" value="C:microtubule organizing center"/>
    <property type="evidence" value="ECO:0007669"/>
    <property type="project" value="TreeGrafter"/>
</dbReference>
<evidence type="ECO:0000256" key="6">
    <source>
        <dbReference type="ARBA" id="ARBA00023212"/>
    </source>
</evidence>
<dbReference type="GO" id="GO:0031122">
    <property type="term" value="P:cytoplasmic microtubule organization"/>
    <property type="evidence" value="ECO:0007669"/>
    <property type="project" value="InterPro"/>
</dbReference>
<protein>
    <recommendedName>
        <fullName evidence="9">Calponin-homology (CH) domain-containing protein</fullName>
    </recommendedName>
</protein>
<dbReference type="Gene3D" id="1.10.418.10">
    <property type="entry name" value="Calponin-like domain"/>
    <property type="match status" value="1"/>
</dbReference>
<comment type="similarity">
    <text evidence="2">Belongs to the hook family.</text>
</comment>
<dbReference type="GO" id="GO:0051959">
    <property type="term" value="F:dynein light intermediate chain binding"/>
    <property type="evidence" value="ECO:0007669"/>
    <property type="project" value="TreeGrafter"/>
</dbReference>
<name>A0AAN7YPG3_9MYCE</name>
<dbReference type="SUPFAM" id="SSF116907">
    <property type="entry name" value="Hook domain"/>
    <property type="match status" value="1"/>
</dbReference>
<dbReference type="InterPro" id="IPR043936">
    <property type="entry name" value="HOOK_N"/>
</dbReference>
<reference evidence="10 11" key="1">
    <citation type="submission" date="2023-11" db="EMBL/GenBank/DDBJ databases">
        <title>Dfirmibasis_genome.</title>
        <authorList>
            <person name="Edelbroek B."/>
            <person name="Kjellin J."/>
            <person name="Jerlstrom-Hultqvist J."/>
            <person name="Soderbom F."/>
        </authorList>
    </citation>
    <scope>NUCLEOTIDE SEQUENCE [LARGE SCALE GENOMIC DNA]</scope>
    <source>
        <strain evidence="10 11">TNS-C-14</strain>
    </source>
</reference>
<evidence type="ECO:0000256" key="1">
    <source>
        <dbReference type="ARBA" id="ARBA00004245"/>
    </source>
</evidence>
<feature type="compositionally biased region" description="Basic and acidic residues" evidence="8">
    <location>
        <begin position="149"/>
        <end position="163"/>
    </location>
</feature>